<evidence type="ECO:0000256" key="1">
    <source>
        <dbReference type="SAM" id="MobiDB-lite"/>
    </source>
</evidence>
<dbReference type="OrthoDB" id="73491at2759"/>
<feature type="compositionally biased region" description="Basic and acidic residues" evidence="1">
    <location>
        <begin position="150"/>
        <end position="172"/>
    </location>
</feature>
<feature type="compositionally biased region" description="Acidic residues" evidence="1">
    <location>
        <begin position="21"/>
        <end position="30"/>
    </location>
</feature>
<dbReference type="HOGENOM" id="CLU_067132_0_1_1"/>
<name>A0A0C9Z609_9AGAM</name>
<feature type="compositionally biased region" description="Low complexity" evidence="1">
    <location>
        <begin position="94"/>
        <end position="114"/>
    </location>
</feature>
<sequence length="335" mass="36557">MSESIGPHIPSYLLPTVSATADDDADEDDYMPALPPDLATVRAKPGPSLSPRAPTASYSTSVSSAEGSTSDSRSLSSVPVPTTAAPRRVYGPALPTTVGPSGTTPPLGPSYSDFSDADSDAEVGPQLPTRSPFSNAPNEGMSAVEEFIEREERRRKNVEEAKKPKKLQREEWMLVPPKKGDLLASLDPTKLKARQFGRSSGPGRDADSSLWTETPAERLQRLTDEVSGRKRKAVNAEPEEDLEDAKKKKKRDEAIRRGVEEHTRKSRGAALVDTHIEREAQKKVDVDEEPAAIWDHSRDMSIGGRLMDEKQRKQMLREARGLGDRFGTGKSGGFL</sequence>
<dbReference type="EMBL" id="KN833892">
    <property type="protein sequence ID" value="KIK15398.1"/>
    <property type="molecule type" value="Genomic_DNA"/>
</dbReference>
<feature type="compositionally biased region" description="Polar residues" evidence="1">
    <location>
        <begin position="128"/>
        <end position="137"/>
    </location>
</feature>
<evidence type="ECO:0000259" key="2">
    <source>
        <dbReference type="Pfam" id="PF12572"/>
    </source>
</evidence>
<dbReference type="AlphaFoldDB" id="A0A0C9Z609"/>
<dbReference type="Pfam" id="PF12572">
    <property type="entry name" value="DUF3752"/>
    <property type="match status" value="1"/>
</dbReference>
<dbReference type="PANTHER" id="PTHR46370:SF1">
    <property type="entry name" value="GPALPP MOTIFS-CONTAINING PROTEIN 1"/>
    <property type="match status" value="1"/>
</dbReference>
<gene>
    <name evidence="3" type="ORF">PISMIDRAFT_687316</name>
</gene>
<protein>
    <recommendedName>
        <fullName evidence="2">DUF3752 domain-containing protein</fullName>
    </recommendedName>
</protein>
<feature type="compositionally biased region" description="Low complexity" evidence="1">
    <location>
        <begin position="53"/>
        <end position="72"/>
    </location>
</feature>
<feature type="region of interest" description="Disordered" evidence="1">
    <location>
        <begin position="193"/>
        <end position="269"/>
    </location>
</feature>
<evidence type="ECO:0000313" key="3">
    <source>
        <dbReference type="EMBL" id="KIK15398.1"/>
    </source>
</evidence>
<feature type="region of interest" description="Disordered" evidence="1">
    <location>
        <begin position="1"/>
        <end position="173"/>
    </location>
</feature>
<feature type="compositionally biased region" description="Basic and acidic residues" evidence="1">
    <location>
        <begin position="215"/>
        <end position="228"/>
    </location>
</feature>
<feature type="domain" description="DUF3752" evidence="2">
    <location>
        <begin position="176"/>
        <end position="327"/>
    </location>
</feature>
<dbReference type="PANTHER" id="PTHR46370">
    <property type="entry name" value="GPALPP MOTIFS-CONTAINING PROTEIN 1"/>
    <property type="match status" value="1"/>
</dbReference>
<evidence type="ECO:0000313" key="4">
    <source>
        <dbReference type="Proteomes" id="UP000054018"/>
    </source>
</evidence>
<dbReference type="InterPro" id="IPR022226">
    <property type="entry name" value="DUF3752"/>
</dbReference>
<keyword evidence="4" id="KW-1185">Reference proteome</keyword>
<accession>A0A0C9Z609</accession>
<dbReference type="Proteomes" id="UP000054018">
    <property type="component" value="Unassembled WGS sequence"/>
</dbReference>
<reference evidence="4" key="2">
    <citation type="submission" date="2015-01" db="EMBL/GenBank/DDBJ databases">
        <title>Evolutionary Origins and Diversification of the Mycorrhizal Mutualists.</title>
        <authorList>
            <consortium name="DOE Joint Genome Institute"/>
            <consortium name="Mycorrhizal Genomics Consortium"/>
            <person name="Kohler A."/>
            <person name="Kuo A."/>
            <person name="Nagy L.G."/>
            <person name="Floudas D."/>
            <person name="Copeland A."/>
            <person name="Barry K.W."/>
            <person name="Cichocki N."/>
            <person name="Veneault-Fourrey C."/>
            <person name="LaButti K."/>
            <person name="Lindquist E.A."/>
            <person name="Lipzen A."/>
            <person name="Lundell T."/>
            <person name="Morin E."/>
            <person name="Murat C."/>
            <person name="Riley R."/>
            <person name="Ohm R."/>
            <person name="Sun H."/>
            <person name="Tunlid A."/>
            <person name="Henrissat B."/>
            <person name="Grigoriev I.V."/>
            <person name="Hibbett D.S."/>
            <person name="Martin F."/>
        </authorList>
    </citation>
    <scope>NUCLEOTIDE SEQUENCE [LARGE SCALE GENOMIC DNA]</scope>
    <source>
        <strain evidence="4">441</strain>
    </source>
</reference>
<proteinExistence type="predicted"/>
<reference evidence="3 4" key="1">
    <citation type="submission" date="2014-04" db="EMBL/GenBank/DDBJ databases">
        <authorList>
            <consortium name="DOE Joint Genome Institute"/>
            <person name="Kuo A."/>
            <person name="Kohler A."/>
            <person name="Costa M.D."/>
            <person name="Nagy L.G."/>
            <person name="Floudas D."/>
            <person name="Copeland A."/>
            <person name="Barry K.W."/>
            <person name="Cichocki N."/>
            <person name="Veneault-Fourrey C."/>
            <person name="LaButti K."/>
            <person name="Lindquist E.A."/>
            <person name="Lipzen A."/>
            <person name="Lundell T."/>
            <person name="Morin E."/>
            <person name="Murat C."/>
            <person name="Sun H."/>
            <person name="Tunlid A."/>
            <person name="Henrissat B."/>
            <person name="Grigoriev I.V."/>
            <person name="Hibbett D.S."/>
            <person name="Martin F."/>
            <person name="Nordberg H.P."/>
            <person name="Cantor M.N."/>
            <person name="Hua S.X."/>
        </authorList>
    </citation>
    <scope>NUCLEOTIDE SEQUENCE [LARGE SCALE GENOMIC DNA]</scope>
    <source>
        <strain evidence="3 4">441</strain>
    </source>
</reference>
<dbReference type="InterPro" id="IPR046331">
    <property type="entry name" value="GPAM1-like"/>
</dbReference>
<organism evidence="3 4">
    <name type="scientific">Pisolithus microcarpus 441</name>
    <dbReference type="NCBI Taxonomy" id="765257"/>
    <lineage>
        <taxon>Eukaryota</taxon>
        <taxon>Fungi</taxon>
        <taxon>Dikarya</taxon>
        <taxon>Basidiomycota</taxon>
        <taxon>Agaricomycotina</taxon>
        <taxon>Agaricomycetes</taxon>
        <taxon>Agaricomycetidae</taxon>
        <taxon>Boletales</taxon>
        <taxon>Sclerodermatineae</taxon>
        <taxon>Pisolithaceae</taxon>
        <taxon>Pisolithus</taxon>
    </lineage>
</organism>
<feature type="compositionally biased region" description="Basic and acidic residues" evidence="1">
    <location>
        <begin position="251"/>
        <end position="263"/>
    </location>
</feature>